<dbReference type="NCBIfam" id="TIGR02432">
    <property type="entry name" value="lysidine_TilS_N"/>
    <property type="match status" value="1"/>
</dbReference>
<dbReference type="SUPFAM" id="SSF52402">
    <property type="entry name" value="Adenine nucleotide alpha hydrolases-like"/>
    <property type="match status" value="1"/>
</dbReference>
<dbReference type="InterPro" id="IPR014729">
    <property type="entry name" value="Rossmann-like_a/b/a_fold"/>
</dbReference>
<dbReference type="Gene3D" id="3.40.50.620">
    <property type="entry name" value="HUPs"/>
    <property type="match status" value="1"/>
</dbReference>
<dbReference type="CDD" id="cd01992">
    <property type="entry name" value="TilS_N"/>
    <property type="match status" value="1"/>
</dbReference>
<comment type="caution">
    <text evidence="10">The sequence shown here is derived from an EMBL/GenBank/DDBJ whole genome shotgun (WGS) entry which is preliminary data.</text>
</comment>
<dbReference type="SUPFAM" id="SSF82829">
    <property type="entry name" value="MesJ substrate recognition domain-like"/>
    <property type="match status" value="1"/>
</dbReference>
<protein>
    <recommendedName>
        <fullName evidence="8">tRNA(Ile)-lysidine synthase</fullName>
        <ecNumber evidence="8">6.3.4.19</ecNumber>
    </recommendedName>
    <alternativeName>
        <fullName evidence="8">tRNA(Ile)-2-lysyl-cytidine synthase</fullName>
    </alternativeName>
    <alternativeName>
        <fullName evidence="8">tRNA(Ile)-lysidine synthetase</fullName>
    </alternativeName>
</protein>
<dbReference type="GO" id="GO:0032267">
    <property type="term" value="F:tRNA(Ile)-lysidine synthase activity"/>
    <property type="evidence" value="ECO:0007669"/>
    <property type="project" value="UniProtKB-EC"/>
</dbReference>
<evidence type="ECO:0000256" key="1">
    <source>
        <dbReference type="ARBA" id="ARBA00004496"/>
    </source>
</evidence>
<dbReference type="SUPFAM" id="SSF56037">
    <property type="entry name" value="PheT/TilS domain"/>
    <property type="match status" value="1"/>
</dbReference>
<proteinExistence type="inferred from homology"/>
<evidence type="ECO:0000256" key="5">
    <source>
        <dbReference type="ARBA" id="ARBA00022741"/>
    </source>
</evidence>
<comment type="domain">
    <text evidence="8">The N-terminal region contains the highly conserved SGGXDS motif, predicted to be a P-loop motif involved in ATP binding.</text>
</comment>
<keyword evidence="5 8" id="KW-0547">Nucleotide-binding</keyword>
<feature type="domain" description="Lysidine-tRNA(Ile) synthetase C-terminal" evidence="9">
    <location>
        <begin position="359"/>
        <end position="430"/>
    </location>
</feature>
<reference evidence="10 11" key="1">
    <citation type="submission" date="2024-08" db="EMBL/GenBank/DDBJ databases">
        <title>Pantoea ronii - a newly identified human opportunistic pathogen.</title>
        <authorList>
            <person name="Keidar-Friedman D."/>
            <person name="Sorek N."/>
            <person name="Leshin-Carmel D."/>
            <person name="Tsur A."/>
            <person name="Amsalem M."/>
            <person name="Tolkach D."/>
            <person name="Brosh-Nissimov T."/>
        </authorList>
    </citation>
    <scope>NUCLEOTIDE SEQUENCE [LARGE SCALE GENOMIC DNA]</scope>
    <source>
        <strain evidence="10 11">AA23256</strain>
    </source>
</reference>
<evidence type="ECO:0000313" key="11">
    <source>
        <dbReference type="Proteomes" id="UP001611251"/>
    </source>
</evidence>
<dbReference type="InterPro" id="IPR012094">
    <property type="entry name" value="tRNA_Ile_lys_synt"/>
</dbReference>
<keyword evidence="3 8" id="KW-0436">Ligase</keyword>
<comment type="function">
    <text evidence="8">Ligates lysine onto the cytidine present at position 34 of the AUA codon-specific tRNA(Ile) that contains the anticodon CAU, in an ATP-dependent manner. Cytidine is converted to lysidine, thus changing the amino acid specificity of the tRNA from methionine to isoleucine.</text>
</comment>
<comment type="subcellular location">
    <subcellularLocation>
        <location evidence="1 8">Cytoplasm</location>
    </subcellularLocation>
</comment>
<keyword evidence="11" id="KW-1185">Reference proteome</keyword>
<dbReference type="NCBIfam" id="NF007942">
    <property type="entry name" value="PRK10660.1"/>
    <property type="match status" value="1"/>
</dbReference>
<gene>
    <name evidence="8 10" type="primary">tilS</name>
    <name evidence="10" type="ORF">ABU178_04790</name>
</gene>
<evidence type="ECO:0000256" key="3">
    <source>
        <dbReference type="ARBA" id="ARBA00022598"/>
    </source>
</evidence>
<dbReference type="EC" id="6.3.4.19" evidence="8"/>
<keyword evidence="2 8" id="KW-0963">Cytoplasm</keyword>
<evidence type="ECO:0000256" key="7">
    <source>
        <dbReference type="ARBA" id="ARBA00048539"/>
    </source>
</evidence>
<evidence type="ECO:0000259" key="9">
    <source>
        <dbReference type="SMART" id="SM00977"/>
    </source>
</evidence>
<keyword evidence="4 8" id="KW-0819">tRNA processing</keyword>
<dbReference type="InterPro" id="IPR015262">
    <property type="entry name" value="tRNA_Ile_lys_synt_subst-bd"/>
</dbReference>
<dbReference type="Pfam" id="PF09179">
    <property type="entry name" value="TilS"/>
    <property type="match status" value="1"/>
</dbReference>
<dbReference type="Pfam" id="PF01171">
    <property type="entry name" value="ATP_bind_3"/>
    <property type="match status" value="1"/>
</dbReference>
<dbReference type="InterPro" id="IPR012795">
    <property type="entry name" value="tRNA_Ile_lys_synt_N"/>
</dbReference>
<dbReference type="NCBIfam" id="TIGR02433">
    <property type="entry name" value="lysidine_TilS_C"/>
    <property type="match status" value="1"/>
</dbReference>
<keyword evidence="6 8" id="KW-0067">ATP-binding</keyword>
<dbReference type="Proteomes" id="UP001611251">
    <property type="component" value="Unassembled WGS sequence"/>
</dbReference>
<comment type="catalytic activity">
    <reaction evidence="7 8">
        <text>cytidine(34) in tRNA(Ile2) + L-lysine + ATP = lysidine(34) in tRNA(Ile2) + AMP + diphosphate + H(+)</text>
        <dbReference type="Rhea" id="RHEA:43744"/>
        <dbReference type="Rhea" id="RHEA-COMP:10625"/>
        <dbReference type="Rhea" id="RHEA-COMP:10670"/>
        <dbReference type="ChEBI" id="CHEBI:15378"/>
        <dbReference type="ChEBI" id="CHEBI:30616"/>
        <dbReference type="ChEBI" id="CHEBI:32551"/>
        <dbReference type="ChEBI" id="CHEBI:33019"/>
        <dbReference type="ChEBI" id="CHEBI:82748"/>
        <dbReference type="ChEBI" id="CHEBI:83665"/>
        <dbReference type="ChEBI" id="CHEBI:456215"/>
        <dbReference type="EC" id="6.3.4.19"/>
    </reaction>
</comment>
<dbReference type="InterPro" id="IPR012796">
    <property type="entry name" value="Lysidine-tRNA-synth_C"/>
</dbReference>
<feature type="binding site" evidence="8">
    <location>
        <begin position="21"/>
        <end position="26"/>
    </location>
    <ligand>
        <name>ATP</name>
        <dbReference type="ChEBI" id="CHEBI:30616"/>
    </ligand>
</feature>
<dbReference type="EMBL" id="JBGFSN010000003">
    <property type="protein sequence ID" value="MFH8133498.1"/>
    <property type="molecule type" value="Genomic_DNA"/>
</dbReference>
<evidence type="ECO:0000313" key="10">
    <source>
        <dbReference type="EMBL" id="MFH8133498.1"/>
    </source>
</evidence>
<name>A0ABW7PT63_9GAMM</name>
<dbReference type="PANTHER" id="PTHR43033">
    <property type="entry name" value="TRNA(ILE)-LYSIDINE SYNTHASE-RELATED"/>
    <property type="match status" value="1"/>
</dbReference>
<evidence type="ECO:0000256" key="6">
    <source>
        <dbReference type="ARBA" id="ARBA00022840"/>
    </source>
</evidence>
<dbReference type="Pfam" id="PF11734">
    <property type="entry name" value="TilS_C"/>
    <property type="match status" value="1"/>
</dbReference>
<evidence type="ECO:0000256" key="2">
    <source>
        <dbReference type="ARBA" id="ARBA00022490"/>
    </source>
</evidence>
<dbReference type="SMART" id="SM00977">
    <property type="entry name" value="TilS_C"/>
    <property type="match status" value="1"/>
</dbReference>
<evidence type="ECO:0000256" key="8">
    <source>
        <dbReference type="HAMAP-Rule" id="MF_01161"/>
    </source>
</evidence>
<dbReference type="PANTHER" id="PTHR43033:SF1">
    <property type="entry name" value="TRNA(ILE)-LYSIDINE SYNTHASE-RELATED"/>
    <property type="match status" value="1"/>
</dbReference>
<organism evidence="10 11">
    <name type="scientific">Pantoea osteomyelitidis</name>
    <dbReference type="NCBI Taxonomy" id="3230026"/>
    <lineage>
        <taxon>Bacteria</taxon>
        <taxon>Pseudomonadati</taxon>
        <taxon>Pseudomonadota</taxon>
        <taxon>Gammaproteobacteria</taxon>
        <taxon>Enterobacterales</taxon>
        <taxon>Erwiniaceae</taxon>
        <taxon>Pantoea</taxon>
    </lineage>
</organism>
<dbReference type="InterPro" id="IPR011063">
    <property type="entry name" value="TilS/TtcA_N"/>
</dbReference>
<accession>A0ABW7PT63</accession>
<evidence type="ECO:0000256" key="4">
    <source>
        <dbReference type="ARBA" id="ARBA00022694"/>
    </source>
</evidence>
<comment type="similarity">
    <text evidence="8">Belongs to the tRNA(Ile)-lysidine synthase family.</text>
</comment>
<dbReference type="Gene3D" id="1.20.59.20">
    <property type="match status" value="1"/>
</dbReference>
<dbReference type="HAMAP" id="MF_01161">
    <property type="entry name" value="tRNA_Ile_lys_synt"/>
    <property type="match status" value="1"/>
</dbReference>
<dbReference type="RefSeq" id="WP_397212480.1">
    <property type="nucleotide sequence ID" value="NZ_JBGFSN010000003.1"/>
</dbReference>
<sequence>MSLSHLESLLAPDASLVIAFSGGLDSTVLLHQLVCWQQRHPAATLRALHVHHGLSPHAEGWAAHCLAVCKQWQIRCDILRVQVDSHGQGIEAAARQVRYQALRHHLRPGDMLLTAQHLDDQCETLLLALKRGSGPAGLAAMPQQLMLGENPLLRPLLNCTRQQLEAWAAEYQLQWIEDESNLDTRYDRNFLRQQVLPLLLARWPHFAAAVARSAALCGEQEQLLDELLAEQLALLIKPDGSLLMTPLLTMSEARRNALVRRWIAGQGGAMPSREMLTRLWQEVMLSREDAGPRLRLGPHEIRRYRQQLYWLPVWPSLRDSVIPWQDLARPLTLPQNLGVLLAERQTTGGLRLPLPDEQVSVRFQAQGHFHLVGRAGGREMKKLWQEKGVPPWQRERIPLIYYNQTLISAPGLFVTREGDAGEAPGWQAHWHNDKSGEQ</sequence>